<dbReference type="EMBL" id="BSXW01000302">
    <property type="protein sequence ID" value="GMF17997.1"/>
    <property type="molecule type" value="Genomic_DNA"/>
</dbReference>
<dbReference type="OrthoDB" id="121492at2759"/>
<evidence type="ECO:0000313" key="2">
    <source>
        <dbReference type="Proteomes" id="UP001165083"/>
    </source>
</evidence>
<dbReference type="AlphaFoldDB" id="A0A9W6TPC2"/>
<dbReference type="Proteomes" id="UP001165083">
    <property type="component" value="Unassembled WGS sequence"/>
</dbReference>
<evidence type="ECO:0000313" key="1">
    <source>
        <dbReference type="EMBL" id="GMF17997.1"/>
    </source>
</evidence>
<keyword evidence="2" id="KW-1185">Reference proteome</keyword>
<sequence>MMLKLQRKGLWEYCEREVADPEASKQEAHSKWSAETRRTREYLFDAMSGRILKTVKYEPTPFRIMERMKRRFVGKLYVKLAAEVTKLSSMRFDMKGDMTDHLSEIRRVLDRVSLLEKPVDEYWKPAFLMRQSLRI</sequence>
<proteinExistence type="predicted"/>
<gene>
    <name evidence="1" type="ORF">Plil01_000666500</name>
</gene>
<accession>A0A9W6TPC2</accession>
<comment type="caution">
    <text evidence="1">The sequence shown here is derived from an EMBL/GenBank/DDBJ whole genome shotgun (WGS) entry which is preliminary data.</text>
</comment>
<reference evidence="1" key="1">
    <citation type="submission" date="2023-04" db="EMBL/GenBank/DDBJ databases">
        <title>Phytophthora lilii NBRC 32176.</title>
        <authorList>
            <person name="Ichikawa N."/>
            <person name="Sato H."/>
            <person name="Tonouchi N."/>
        </authorList>
    </citation>
    <scope>NUCLEOTIDE SEQUENCE</scope>
    <source>
        <strain evidence="1">NBRC 32176</strain>
    </source>
</reference>
<name>A0A9W6TPC2_9STRA</name>
<organism evidence="1 2">
    <name type="scientific">Phytophthora lilii</name>
    <dbReference type="NCBI Taxonomy" id="2077276"/>
    <lineage>
        <taxon>Eukaryota</taxon>
        <taxon>Sar</taxon>
        <taxon>Stramenopiles</taxon>
        <taxon>Oomycota</taxon>
        <taxon>Peronosporomycetes</taxon>
        <taxon>Peronosporales</taxon>
        <taxon>Peronosporaceae</taxon>
        <taxon>Phytophthora</taxon>
    </lineage>
</organism>
<dbReference type="Pfam" id="PF14223">
    <property type="entry name" value="Retrotran_gag_2"/>
    <property type="match status" value="1"/>
</dbReference>
<protein>
    <submittedName>
        <fullName evidence="1">Unnamed protein product</fullName>
    </submittedName>
</protein>